<dbReference type="SUPFAM" id="SSF81593">
    <property type="entry name" value="Nucleotidyltransferase substrate binding subunit/domain"/>
    <property type="match status" value="1"/>
</dbReference>
<dbReference type="Gene3D" id="1.20.120.330">
    <property type="entry name" value="Nucleotidyltransferases domain 2"/>
    <property type="match status" value="1"/>
</dbReference>
<keyword evidence="4" id="KW-1185">Reference proteome</keyword>
<dbReference type="Pfam" id="PF25794">
    <property type="entry name" value="SACS"/>
    <property type="match status" value="3"/>
</dbReference>
<dbReference type="InterPro" id="IPR007842">
    <property type="entry name" value="HEPN_dom"/>
</dbReference>
<dbReference type="PANTHER" id="PTHR46919">
    <property type="entry name" value="ZINC FINGER, C3HC4 TYPE (RING FINGER) FAMILY PROTEIN"/>
    <property type="match status" value="1"/>
</dbReference>
<dbReference type="Ensembl" id="ENSCCRT00010040391.1">
    <property type="protein sequence ID" value="ENSCCRP00010036790.1"/>
    <property type="gene ID" value="ENSCCRG00010015695.1"/>
</dbReference>
<dbReference type="Proteomes" id="UP000694427">
    <property type="component" value="Unplaced"/>
</dbReference>
<dbReference type="SMART" id="SM00748">
    <property type="entry name" value="HEPN"/>
    <property type="match status" value="1"/>
</dbReference>
<dbReference type="PANTHER" id="PTHR46919:SF2">
    <property type="entry name" value="SACSIN"/>
    <property type="match status" value="1"/>
</dbReference>
<dbReference type="SUPFAM" id="SSF55874">
    <property type="entry name" value="ATPase domain of HSP90 chaperone/DNA topoisomerase II/histidine kinase"/>
    <property type="match status" value="3"/>
</dbReference>
<sequence length="4252" mass="487785">MSSASRQKKKKKNKFGATSPPFIDYLKEILRRYPDGGQILKELIQNADDAGASTVVFIHDERHYETHSLWTEELGKYQGPALYAFNDAAFTEEDWEGIQRVGRSIKQDDPTKVGRFGIGFNSVYHITDLPCVFSSEHLAIFDPQKKMFGEDEEGYRWSLNDEEDRESLLKFRDQFQPFQNTVSKVNSCSWEKVISEEQYFKGTLFRFPLRNEASEISDNLYDSTKVTQLFDSFIADADISLLFLRNVSSITLLHIDTNGLCNNRLKVSVSNNFTTDLSYIKKDSFDRKTCFKTVSQICQQMVETRTKWLVTTCLLKQGYIPEIDSLAKKLSFYPQVDAAFRLDGDRSLCNGRLSCFLPLPNNEPNKTGLPIHINACFGLTDNRRFIKWQEEDQKNDESAMWNELLTKDILPHVYLMMILDAIQLSGVSALPSPTVYNLWPDLSKTVHKERWHEVATNTLKVLFEYKIFHLADNEQIWVSPSDAVFPVKNICSNTMSAVSRLLIAKGENLVTVPEHVLKDVQEIFPKSDTLTWVTPSYARAVLHRSEAENLSKDDKYSLLEFALSDEKYTELEGLKLLPLSDGTFTSFGNGVQKTVLIDNEKFPRTLLPFCKERFLPNDLSHFCTVQLKKLATRSIYNIINLDAQQVVALTKQHLPMDWKVSQGHVTWKTTEDHHPPKSWLAEFWKFLSAEWNELSSFINMPLIPVEPLQSSGNSILLARLQSNTTLIFQSSTGSNLSNNVQKVLKTVGCTVIKRDECLRHRYIESYVLPASPRNVLQVIVNSNRDQVIKGIASASSHEREELKVYLSSLDSLTVAEQNLLSMLPIFKMMSGKYVAVKSKQAVVSTTNPAIPNDLPMPDTIVQCANEADRRLLTLLEIEILDAAKVAVHLVDCIKTGSFKNSEEQTIMTWILKNGSILLSQSEQLVTKTKSLNFIETTQGERKQASNVFDPRNKTFQDLFEGDFFPPPIYTKTQEMLQSLQRLGLKTDQKELSTANILQVINHIEKLCVHSPDKAFKKAHTLVGVLNSNDFLSKFTKIQIGELMQRKWVPCENPEFLNGSICRNLKRCLYKPAEVRDSKYSSIVGYVMPITSELNRHVCNSLGLYEPPPAEKVWENLSALRSMVNPNSDFQFKTKLHSIYKFMQDNMGNFRDLMDTKCIPWIWNKSEFVCPGDIVLAYPPGLDLSPYIKKVPEEFLQYENLLTKFGVKKTLSDEEIENILHDIKHTIDRRCPPHGDSTELEVSIAILDWIRKNEKLLKDSTPVPVMAQDQKFTLQSLSKTVFCDISAEALDDLKQDNEEFYVIHEEVKPLTARWLKVPFLSTRILKPQFIQAEQEFFGIEQCGQSEPITQRIKNILKEYDEESDIFKELLQNAEDAEATTCKFLLDFRKHRDPPETLIDDGMAFCNGPCLWIFNNELFSEEDWRNIVKVGSASKENKVKMIGKFGLGFNAVYHVSDIPSILSGNTLLILDPNITHLEKHINRNGNPGIKLNPFQKRLFKRFPGQFKSYEGIFDCDLSVQNSKQSYNGTLIKLPFRTLEEANKSEISSKVYDEDRIRSFKNHLTDNSQTHLLFLKSITSLSLQVIPENASTPPRNDQIQTPLKISRKVINSFAVSNDTLLQEIKSTFRNIDITCQNIVDVNRAHIVQIVQEHSDTSLTQYWLLYSCFGTQDSLQMFQKRNDQEHVFSFPVGGIAVPLHIEAKTNAWSPDESLFGQAFCFLPLSIETGLPVHVNGTFAVTSNRKGLWEKGVKSEWNKALLKDAVTSAYITTLLELKKMAQNGYIQNYSFYAFWPNAERVSKAFLPLVESFYSAVAQNGNGKSLDLFSNGHHWCSMDKARFLNPKIEKNQAVGDIAMKVFLSLGASYSCVVSLPTWVRESFSYCGFKEMIKQKTINWPEFYSTVFKNLSAVDTHNRNVLVLNAIDLNDPAVDDLLKSYPCIPTQKCQTLQFIKRLVNPFGRVACLYELEEGRFIEGTANNYLSPKRIQRLSDLGMLSDSLPLEDIIERAGKTSSVWHQDKSKFQKCLRCLIESMKDSTEDVNSLLWQTLSQIPFLPALAPVDQKNKNNTVLKKPSEVYSKSCQNLVSMTEFTVDHSNLQIHSYDSVLQKLKVQTNPPVETVLQQLLKAHQHCNAFEKTALLNIAQSCYEYLNNYLLEQKDPNPIIGHAKSFPFIFIEDHFVNVKAVARSEEFEKKPYLYVLPVIFSKFERLWDCIGVQKQFTKEQFVAALEEIKALYGSQPLSTSDLHNCVAILVNGLYEIKEKLTNCLIPDERGVLISSEELRYNDSPWMPVSGVKLSHELIPRTVACRFGVMTTRHHTLKEHFVSGFSLYAKEFGQTEKLTVRIKNIIDAYPSKKDILKELIQNADDAEATEIHFVWDKRKHKTEKIFGEKWKLAQGPALCVYNNRTFSDADLQGIQQLGEGGKHGSLGRTGKYGLGFNSVYHLTDCPSILTGDKWLCISDPNLKYVEGVTKQSPGCMFSMEDEFKKSFEDVYHTFLPEMFALNSGTMFRLPLRTEKMAEKSEISRRTVTDRDMKDFYNALTDDPEGLILFLKHITKIQLSEISEDGKQLKCSFLIEKKYTEKSMVSKENFHRHVQDSFMSRTAEPSKTIYGIQISSGINQSQWVIAECFGFSEQNFEQKNKQDYFKVPQAALAACLSSSFNYKFTGRAFCSLPLPGETGLPVHVNANFEVDSSRRDLWKEDGDSVKTEWNQFLKKNIISPLYADLLLHLCSDMKKHTPTALVFLKSELEKSCLKYFPCISPEVNKVWHEMIHEVYRSINQRDLPVIPTAHAAPVESSHRLQDKKIHKYTVTWRSVSEPHSENCPYFTTDDHNGIFEILDDSGMKLVPYSWKMHEINCNFKLAGVNVAEISPSTVMNFLKQRSLNDPSQTTSGLPLPINQTCIKDKTRCSKLLSFCLENVKEKNVQDLNGLPLLLTEDQMLRVFESESPKLISRFSSLFRGHQEMFADMVVNMDHFQILHDGKFIKGITIDIAATYLKPEIQLLLRQSLPDQRCQLYKADAETIKWLKTLWTFFDYQEKSYQNEKLNVFSEIKKHFDDSPILPVICPSQNNTHFLETMNDISKVIHYEKEKIVSILIKLGFMKIDLVFFKDLSREFRHNMNQELLQTGDSSAVLGQVHHVSHSQFEELSKEECIDLQRFLQHGIRDSNNKSQYVSMLKSLPLFESISGKRERIDLHRMVYILNSKHQDYFPNLYHVDGCDSIFLKYAVVNLELAECLKIKILDDLEFCVQFILPTVHMMKEGKLLDFMRLLVELGPVDKRIVSALKDVRVIRDIQGSLQVASYFYDDSVHLYKEMLPKERFVPKTFWEIFQDKHFEAYCLLNELGLKHEVSDEEIIQFAKQIESETSGNIPLDVLKKRSQLLFKTVLSKSNDKKSDLLNRLANIKFIFPVQIQQELCDYHKAFAQDREVVAISGSLIGRDSDHQYLIWTSMPILPLENCSPHHMKKIKDAGALETPPPGEVAANLKNICRSPCQKDRLLETRKNVFSKSYAYLQSTDFDASLFLDLPIILVENETTLVKAKQTALVLHDAFEFRPYLYKIPSKYMKFEDFFKKIGVEEEPTIDQYSTVLQEIYSDSSDKDSLQANQQKTVKRVVQQLFGLLKKKQNKTLFFPNNKLYLPSTDGKIYDSRTLFFNDTFFQAERLEGPLETKLKLLEKFNCCHLGNDHYEHQTLLQFLPEHVRPKFLSDVISENLEETSVQYCDYEGCEFSGWFDKHLSSAAFLHGLVCLIREESKGSVSQSEAAEKCEEIFSKIQIICCKTLQTELLLNLEPLEGSRAETDVYVKKQQNGCSFYLKHNDDMAHKVVNEINMCLTKEINALLKNCLTTLSLLVLGQLLLCDNMEDVEKTLAKYGIHSSGQKEEGHGALPKPGCHIPEEWHDCLDMNFLNNFESGEYVGFSKDDSGEYFYAIVIEQVDDPLGQARQFPGRYKIQVGSDDFIDVSSLDLYQFKRETKATVSKGSTCTDIEFLLTSKPPPKTVFPETLEEIKREIDQSLNEIWKMSSEDKQKALKRLYLRWHPDKNPRNEVLATEAFKYLQNRIEELQQGKTTQSTSSNWRDFRGFYDTWNTEARSHRRGRERFYQNYSRRHYNFWSYHREAPRPNREEAKRWYEQAQCDIRAAHNDTGGESSEWCLFKVHQAVEKALIAAMYRGSGHQPNNCSITSLAQQVSHLSSQLASLPSTVRQLTELGVDGKKTQYPNYHQFPHIPNKQFGVNNARSALDIATKLLEKIEEYIS</sequence>
<dbReference type="SUPFAM" id="SSF46565">
    <property type="entry name" value="Chaperone J-domain"/>
    <property type="match status" value="1"/>
</dbReference>
<dbReference type="Gene3D" id="3.30.565.10">
    <property type="entry name" value="Histidine kinase-like ATPase, C-terminal domain"/>
    <property type="match status" value="1"/>
</dbReference>
<name>A0A8C1JVL6_CYPCA</name>
<feature type="domain" description="J" evidence="1">
    <location>
        <begin position="4007"/>
        <end position="4084"/>
    </location>
</feature>
<dbReference type="InterPro" id="IPR001623">
    <property type="entry name" value="DnaJ_domain"/>
</dbReference>
<evidence type="ECO:0000259" key="2">
    <source>
        <dbReference type="PROSITE" id="PS50910"/>
    </source>
</evidence>
<dbReference type="PROSITE" id="PS50910">
    <property type="entry name" value="HEPN"/>
    <property type="match status" value="1"/>
</dbReference>
<organism evidence="3 4">
    <name type="scientific">Cyprinus carpio</name>
    <name type="common">Common carp</name>
    <dbReference type="NCBI Taxonomy" id="7962"/>
    <lineage>
        <taxon>Eukaryota</taxon>
        <taxon>Metazoa</taxon>
        <taxon>Chordata</taxon>
        <taxon>Craniata</taxon>
        <taxon>Vertebrata</taxon>
        <taxon>Euteleostomi</taxon>
        <taxon>Actinopterygii</taxon>
        <taxon>Neopterygii</taxon>
        <taxon>Teleostei</taxon>
        <taxon>Ostariophysi</taxon>
        <taxon>Cypriniformes</taxon>
        <taxon>Cyprinidae</taxon>
        <taxon>Cyprininae</taxon>
        <taxon>Cyprinus</taxon>
    </lineage>
</organism>
<dbReference type="InterPro" id="IPR036890">
    <property type="entry name" value="HATPase_C_sf"/>
</dbReference>
<reference evidence="3" key="2">
    <citation type="submission" date="2025-09" db="UniProtKB">
        <authorList>
            <consortium name="Ensembl"/>
        </authorList>
    </citation>
    <scope>IDENTIFICATION</scope>
</reference>
<accession>A0A8C1JVL6</accession>
<proteinExistence type="predicted"/>
<dbReference type="CDD" id="cd06257">
    <property type="entry name" value="DnaJ"/>
    <property type="match status" value="1"/>
</dbReference>
<reference evidence="3" key="1">
    <citation type="submission" date="2025-08" db="UniProtKB">
        <authorList>
            <consortium name="Ensembl"/>
        </authorList>
    </citation>
    <scope>IDENTIFICATION</scope>
</reference>
<dbReference type="InterPro" id="IPR058210">
    <property type="entry name" value="SACS/Nov_dom"/>
</dbReference>
<dbReference type="NCBIfam" id="NF047352">
    <property type="entry name" value="P_loop_sacsin"/>
    <property type="match status" value="3"/>
</dbReference>
<dbReference type="InterPro" id="IPR036869">
    <property type="entry name" value="J_dom_sf"/>
</dbReference>
<dbReference type="Pfam" id="PF05168">
    <property type="entry name" value="HEPN"/>
    <property type="match status" value="1"/>
</dbReference>
<feature type="domain" description="HEPN" evidence="2">
    <location>
        <begin position="4127"/>
        <end position="4243"/>
    </location>
</feature>
<dbReference type="Gene3D" id="1.10.287.110">
    <property type="entry name" value="DnaJ domain"/>
    <property type="match status" value="1"/>
</dbReference>
<dbReference type="PROSITE" id="PS50076">
    <property type="entry name" value="DNAJ_2"/>
    <property type="match status" value="1"/>
</dbReference>
<evidence type="ECO:0008006" key="5">
    <source>
        <dbReference type="Google" id="ProtNLM"/>
    </source>
</evidence>
<evidence type="ECO:0000259" key="1">
    <source>
        <dbReference type="PROSITE" id="PS50076"/>
    </source>
</evidence>
<evidence type="ECO:0000313" key="4">
    <source>
        <dbReference type="Proteomes" id="UP000694427"/>
    </source>
</evidence>
<evidence type="ECO:0000313" key="3">
    <source>
        <dbReference type="Ensembl" id="ENSCCRP00010036790.1"/>
    </source>
</evidence>
<protein>
    <recommendedName>
        <fullName evidence="5">HEPN domain-containing protein</fullName>
    </recommendedName>
</protein>